<reference evidence="2" key="2">
    <citation type="submission" date="2015-01" db="EMBL/GenBank/DDBJ databases">
        <title>Evolutionary Origins and Diversification of the Mycorrhizal Mutualists.</title>
        <authorList>
            <consortium name="DOE Joint Genome Institute"/>
            <consortium name="Mycorrhizal Genomics Consortium"/>
            <person name="Kohler A."/>
            <person name="Kuo A."/>
            <person name="Nagy L.G."/>
            <person name="Floudas D."/>
            <person name="Copeland A."/>
            <person name="Barry K.W."/>
            <person name="Cichocki N."/>
            <person name="Veneault-Fourrey C."/>
            <person name="LaButti K."/>
            <person name="Lindquist E.A."/>
            <person name="Lipzen A."/>
            <person name="Lundell T."/>
            <person name="Morin E."/>
            <person name="Murat C."/>
            <person name="Riley R."/>
            <person name="Ohm R."/>
            <person name="Sun H."/>
            <person name="Tunlid A."/>
            <person name="Henrissat B."/>
            <person name="Grigoriev I.V."/>
            <person name="Hibbett D.S."/>
            <person name="Martin F."/>
        </authorList>
    </citation>
    <scope>NUCLEOTIDE SEQUENCE [LARGE SCALE GENOMIC DNA]</scope>
    <source>
        <strain evidence="2">MUT 4182</strain>
    </source>
</reference>
<dbReference type="AlphaFoldDB" id="A0A0C3KHJ3"/>
<evidence type="ECO:0000313" key="1">
    <source>
        <dbReference type="EMBL" id="KIO20938.1"/>
    </source>
</evidence>
<gene>
    <name evidence="1" type="ORF">M407DRAFT_245647</name>
</gene>
<proteinExistence type="predicted"/>
<protein>
    <submittedName>
        <fullName evidence="1">Uncharacterized protein</fullName>
    </submittedName>
</protein>
<name>A0A0C3KHJ3_9AGAM</name>
<dbReference type="HOGENOM" id="CLU_2442486_0_0_1"/>
<accession>A0A0C3KHJ3</accession>
<evidence type="ECO:0000313" key="2">
    <source>
        <dbReference type="Proteomes" id="UP000054248"/>
    </source>
</evidence>
<dbReference type="EMBL" id="KN823155">
    <property type="protein sequence ID" value="KIO20938.1"/>
    <property type="molecule type" value="Genomic_DNA"/>
</dbReference>
<organism evidence="1 2">
    <name type="scientific">Tulasnella calospora MUT 4182</name>
    <dbReference type="NCBI Taxonomy" id="1051891"/>
    <lineage>
        <taxon>Eukaryota</taxon>
        <taxon>Fungi</taxon>
        <taxon>Dikarya</taxon>
        <taxon>Basidiomycota</taxon>
        <taxon>Agaricomycotina</taxon>
        <taxon>Agaricomycetes</taxon>
        <taxon>Cantharellales</taxon>
        <taxon>Tulasnellaceae</taxon>
        <taxon>Tulasnella</taxon>
    </lineage>
</organism>
<dbReference type="Proteomes" id="UP000054248">
    <property type="component" value="Unassembled WGS sequence"/>
</dbReference>
<sequence>MHLVSNDYPKWGEGNRKFRLNHGTEEEQRIIENSKNKQEQGAKKKETNRVFEKVETFEWDSARQSWYIDGRWDGLWVGVRGGTICVVVVW</sequence>
<reference evidence="1 2" key="1">
    <citation type="submission" date="2014-04" db="EMBL/GenBank/DDBJ databases">
        <authorList>
            <consortium name="DOE Joint Genome Institute"/>
            <person name="Kuo A."/>
            <person name="Girlanda M."/>
            <person name="Perotto S."/>
            <person name="Kohler A."/>
            <person name="Nagy L.G."/>
            <person name="Floudas D."/>
            <person name="Copeland A."/>
            <person name="Barry K.W."/>
            <person name="Cichocki N."/>
            <person name="Veneault-Fourrey C."/>
            <person name="LaButti K."/>
            <person name="Lindquist E.A."/>
            <person name="Lipzen A."/>
            <person name="Lundell T."/>
            <person name="Morin E."/>
            <person name="Murat C."/>
            <person name="Sun H."/>
            <person name="Tunlid A."/>
            <person name="Henrissat B."/>
            <person name="Grigoriev I.V."/>
            <person name="Hibbett D.S."/>
            <person name="Martin F."/>
            <person name="Nordberg H.P."/>
            <person name="Cantor M.N."/>
            <person name="Hua S.X."/>
        </authorList>
    </citation>
    <scope>NUCLEOTIDE SEQUENCE [LARGE SCALE GENOMIC DNA]</scope>
    <source>
        <strain evidence="1 2">MUT 4182</strain>
    </source>
</reference>
<keyword evidence="2" id="KW-1185">Reference proteome</keyword>